<feature type="domain" description="Thioredoxin" evidence="2">
    <location>
        <begin position="36"/>
        <end position="181"/>
    </location>
</feature>
<dbReference type="Gene3D" id="3.40.30.10">
    <property type="entry name" value="Glutaredoxin"/>
    <property type="match status" value="1"/>
</dbReference>
<dbReference type="InterPro" id="IPR013766">
    <property type="entry name" value="Thioredoxin_domain"/>
</dbReference>
<dbReference type="InterPro" id="IPR013740">
    <property type="entry name" value="Redoxin"/>
</dbReference>
<evidence type="ECO:0000313" key="4">
    <source>
        <dbReference type="EMBL" id="SEK04580.1"/>
    </source>
</evidence>
<dbReference type="PANTHER" id="PTHR42852:SF13">
    <property type="entry name" value="PROTEIN DIPZ"/>
    <property type="match status" value="1"/>
</dbReference>
<evidence type="ECO:0000259" key="2">
    <source>
        <dbReference type="PROSITE" id="PS51352"/>
    </source>
</evidence>
<dbReference type="PANTHER" id="PTHR42852">
    <property type="entry name" value="THIOL:DISULFIDE INTERCHANGE PROTEIN DSBE"/>
    <property type="match status" value="1"/>
</dbReference>
<dbReference type="AlphaFoldDB" id="A0A1A5WZL5"/>
<dbReference type="GeneID" id="61303976"/>
<name>A0A1A5WZL5_9BURK</name>
<reference evidence="4 5" key="1">
    <citation type="submission" date="2016-10" db="EMBL/GenBank/DDBJ databases">
        <authorList>
            <person name="Varghese N."/>
            <person name="Submissions S."/>
        </authorList>
    </citation>
    <scope>NUCLEOTIDE SEQUENCE [LARGE SCALE GENOMIC DNA]</scope>
    <source>
        <strain evidence="4 5">LMG 22274</strain>
    </source>
</reference>
<dbReference type="RefSeq" id="WP_065065724.1">
    <property type="nucleotide sequence ID" value="NZ_CADFGN010000012.1"/>
</dbReference>
<feature type="chain" id="PRO_5015053465" evidence="1">
    <location>
        <begin position="22"/>
        <end position="187"/>
    </location>
</feature>
<gene>
    <name evidence="3" type="ORF">C7400_113146</name>
    <name evidence="4" type="ORF">SAMN05216550_11479</name>
</gene>
<dbReference type="PROSITE" id="PS51352">
    <property type="entry name" value="THIOREDOXIN_2"/>
    <property type="match status" value="1"/>
</dbReference>
<dbReference type="Proteomes" id="UP000183529">
    <property type="component" value="Unassembled WGS sequence"/>
</dbReference>
<organism evidence="4 5">
    <name type="scientific">Paraburkholderia tropica</name>
    <dbReference type="NCBI Taxonomy" id="92647"/>
    <lineage>
        <taxon>Bacteria</taxon>
        <taxon>Pseudomonadati</taxon>
        <taxon>Pseudomonadota</taxon>
        <taxon>Betaproteobacteria</taxon>
        <taxon>Burkholderiales</taxon>
        <taxon>Burkholderiaceae</taxon>
        <taxon>Paraburkholderia</taxon>
    </lineage>
</organism>
<dbReference type="GO" id="GO:0016491">
    <property type="term" value="F:oxidoreductase activity"/>
    <property type="evidence" value="ECO:0007669"/>
    <property type="project" value="InterPro"/>
</dbReference>
<sequence length="187" mass="20706">MLNRLKIAAVAAGLVATAAFAAFASAQDSGVEPSAIKTGAPAPDFTGIDTWLNSAPLDLKQLRGKPVLVEFWTFDCINCAHTIPHVKDWYAKYHDKGLVVVGVHTPEYSFERNTANLKKAIGQYGIQYPVAQDNRYATWNAYGNQYWPALYLIDQNGKLVYTHFGEGNYDDTEHQIRTLLGLDAKRG</sequence>
<accession>A0A1A5WZL5</accession>
<evidence type="ECO:0000313" key="6">
    <source>
        <dbReference type="Proteomes" id="UP000247515"/>
    </source>
</evidence>
<dbReference type="InterPro" id="IPR050553">
    <property type="entry name" value="Thioredoxin_ResA/DsbE_sf"/>
</dbReference>
<dbReference type="SUPFAM" id="SSF52833">
    <property type="entry name" value="Thioredoxin-like"/>
    <property type="match status" value="1"/>
</dbReference>
<protein>
    <submittedName>
        <fullName evidence="4">Peroxiredoxin</fullName>
    </submittedName>
</protein>
<dbReference type="OrthoDB" id="9811352at2"/>
<dbReference type="CDD" id="cd03012">
    <property type="entry name" value="TlpA_like_DipZ_like"/>
    <property type="match status" value="1"/>
</dbReference>
<proteinExistence type="predicted"/>
<feature type="signal peptide" evidence="1">
    <location>
        <begin position="1"/>
        <end position="21"/>
    </location>
</feature>
<comment type="caution">
    <text evidence="4">The sequence shown here is derived from an EMBL/GenBank/DDBJ whole genome shotgun (WGS) entry which is preliminary data.</text>
</comment>
<dbReference type="Proteomes" id="UP000247515">
    <property type="component" value="Unassembled WGS sequence"/>
</dbReference>
<keyword evidence="1" id="KW-0732">Signal</keyword>
<dbReference type="EMBL" id="QJJV01000013">
    <property type="protein sequence ID" value="PXX14212.1"/>
    <property type="molecule type" value="Genomic_DNA"/>
</dbReference>
<reference evidence="3 6" key="2">
    <citation type="submission" date="2018-05" db="EMBL/GenBank/DDBJ databases">
        <title>Genomic Encyclopedia of Type Strains, Phase IV (KMG-V): Genome sequencing to study the core and pangenomes of soil and plant-associated prokaryotes.</title>
        <authorList>
            <person name="Whitman W."/>
        </authorList>
    </citation>
    <scope>NUCLEOTIDE SEQUENCE [LARGE SCALE GENOMIC DNA]</scope>
    <source>
        <strain evidence="3 6">SIr-6563</strain>
    </source>
</reference>
<evidence type="ECO:0000313" key="3">
    <source>
        <dbReference type="EMBL" id="PXX14212.1"/>
    </source>
</evidence>
<keyword evidence="6" id="KW-1185">Reference proteome</keyword>
<dbReference type="EMBL" id="FNZM01000014">
    <property type="protein sequence ID" value="SEK04580.1"/>
    <property type="molecule type" value="Genomic_DNA"/>
</dbReference>
<dbReference type="Pfam" id="PF08534">
    <property type="entry name" value="Redoxin"/>
    <property type="match status" value="1"/>
</dbReference>
<evidence type="ECO:0000256" key="1">
    <source>
        <dbReference type="SAM" id="SignalP"/>
    </source>
</evidence>
<dbReference type="InterPro" id="IPR036249">
    <property type="entry name" value="Thioredoxin-like_sf"/>
</dbReference>
<evidence type="ECO:0000313" key="5">
    <source>
        <dbReference type="Proteomes" id="UP000183529"/>
    </source>
</evidence>